<keyword evidence="3" id="KW-0067">ATP-binding</keyword>
<feature type="region of interest" description="Disordered" evidence="5">
    <location>
        <begin position="256"/>
        <end position="306"/>
    </location>
</feature>
<evidence type="ECO:0000256" key="3">
    <source>
        <dbReference type="PROSITE-ProRule" id="PRU00283"/>
    </source>
</evidence>
<dbReference type="GO" id="GO:0008017">
    <property type="term" value="F:microtubule binding"/>
    <property type="evidence" value="ECO:0007669"/>
    <property type="project" value="InterPro"/>
</dbReference>
<keyword evidence="2 3" id="KW-0505">Motor protein</keyword>
<feature type="binding site" evidence="3">
    <location>
        <begin position="98"/>
        <end position="105"/>
    </location>
    <ligand>
        <name>ATP</name>
        <dbReference type="ChEBI" id="CHEBI:30616"/>
    </ligand>
</feature>
<dbReference type="SUPFAM" id="SSF75712">
    <property type="entry name" value="Rad50 coiled-coil Zn hook"/>
    <property type="match status" value="1"/>
</dbReference>
<feature type="compositionally biased region" description="Polar residues" evidence="5">
    <location>
        <begin position="535"/>
        <end position="553"/>
    </location>
</feature>
<evidence type="ECO:0000313" key="8">
    <source>
        <dbReference type="Proteomes" id="UP000736787"/>
    </source>
</evidence>
<feature type="domain" description="Kinesin motor" evidence="6">
    <location>
        <begin position="10"/>
        <end position="195"/>
    </location>
</feature>
<proteinExistence type="inferred from homology"/>
<organism evidence="7 8">
    <name type="scientific">Phytophthora cactorum</name>
    <dbReference type="NCBI Taxonomy" id="29920"/>
    <lineage>
        <taxon>Eukaryota</taxon>
        <taxon>Sar</taxon>
        <taxon>Stramenopiles</taxon>
        <taxon>Oomycota</taxon>
        <taxon>Peronosporomycetes</taxon>
        <taxon>Peronosporales</taxon>
        <taxon>Peronosporaceae</taxon>
        <taxon>Phytophthora</taxon>
    </lineage>
</organism>
<accession>A0A8T1DUT3</accession>
<feature type="region of interest" description="Disordered" evidence="5">
    <location>
        <begin position="425"/>
        <end position="455"/>
    </location>
</feature>
<dbReference type="Gene3D" id="3.40.850.10">
    <property type="entry name" value="Kinesin motor domain"/>
    <property type="match status" value="1"/>
</dbReference>
<dbReference type="PROSITE" id="PS50067">
    <property type="entry name" value="KINESIN_MOTOR_2"/>
    <property type="match status" value="1"/>
</dbReference>
<evidence type="ECO:0000256" key="4">
    <source>
        <dbReference type="SAM" id="Coils"/>
    </source>
</evidence>
<evidence type="ECO:0000256" key="1">
    <source>
        <dbReference type="ARBA" id="ARBA00023054"/>
    </source>
</evidence>
<comment type="similarity">
    <text evidence="3">Belongs to the TRAFAC class myosin-kinesin ATPase superfamily. Kinesin family.</text>
</comment>
<dbReference type="InterPro" id="IPR027640">
    <property type="entry name" value="Kinesin-like_fam"/>
</dbReference>
<feature type="compositionally biased region" description="Basic and acidic residues" evidence="5">
    <location>
        <begin position="521"/>
        <end position="532"/>
    </location>
</feature>
<feature type="region of interest" description="Disordered" evidence="5">
    <location>
        <begin position="575"/>
        <end position="605"/>
    </location>
</feature>
<dbReference type="PANTHER" id="PTHR47968:SF75">
    <property type="entry name" value="CENTROMERE-ASSOCIATED PROTEIN E"/>
    <property type="match status" value="1"/>
</dbReference>
<feature type="coiled-coil region" evidence="4">
    <location>
        <begin position="221"/>
        <end position="248"/>
    </location>
</feature>
<dbReference type="GO" id="GO:0007018">
    <property type="term" value="P:microtubule-based movement"/>
    <property type="evidence" value="ECO:0007669"/>
    <property type="project" value="InterPro"/>
</dbReference>
<evidence type="ECO:0000256" key="5">
    <source>
        <dbReference type="SAM" id="MobiDB-lite"/>
    </source>
</evidence>
<evidence type="ECO:0000313" key="7">
    <source>
        <dbReference type="EMBL" id="KAG2945387.1"/>
    </source>
</evidence>
<dbReference type="SUPFAM" id="SSF52540">
    <property type="entry name" value="P-loop containing nucleoside triphosphate hydrolases"/>
    <property type="match status" value="1"/>
</dbReference>
<reference evidence="7" key="1">
    <citation type="submission" date="2018-10" db="EMBL/GenBank/DDBJ databases">
        <title>Effector identification in a new, highly contiguous assembly of the strawberry crown rot pathogen Phytophthora cactorum.</title>
        <authorList>
            <person name="Armitage A.D."/>
            <person name="Nellist C.F."/>
            <person name="Bates H."/>
            <person name="Vickerstaff R.J."/>
            <person name="Harrison R.J."/>
        </authorList>
    </citation>
    <scope>NUCLEOTIDE SEQUENCE</scope>
    <source>
        <strain evidence="7">4040</strain>
    </source>
</reference>
<feature type="compositionally biased region" description="Polar residues" evidence="5">
    <location>
        <begin position="594"/>
        <end position="605"/>
    </location>
</feature>
<dbReference type="PANTHER" id="PTHR47968">
    <property type="entry name" value="CENTROMERE PROTEIN E"/>
    <property type="match status" value="1"/>
</dbReference>
<dbReference type="AlphaFoldDB" id="A0A8T1DUT3"/>
<gene>
    <name evidence="7" type="ORF">PC117_g8506</name>
</gene>
<keyword evidence="1 4" id="KW-0175">Coiled coil</keyword>
<dbReference type="Pfam" id="PF00225">
    <property type="entry name" value="Kinesin"/>
    <property type="match status" value="1"/>
</dbReference>
<dbReference type="InterPro" id="IPR001752">
    <property type="entry name" value="Kinesin_motor_dom"/>
</dbReference>
<sequence>MVESIEAAERVRVVVRVRPPNDHELQQNSCHHTLTVDDEGGQVFVCKKKSESEVERELRYSYDRVFNEKANQSDVFNYLRDGVQQVAQGFNCTVFAYGQTGTGKTHTMLGQDLEHHLATTSLSPEAPESFPSWGVIPRAIESLFDELQSISRHGSAGVVHCSYMQIYNNDVYDLLQDNKKRMKDPLAVREMIKGNAKQIYAQREISRLKLLLKQSGSHQQLSALEEQVARLTKEKGALVAENEKLRHTVASLRKASSWKDSRVGERTTSQHSTKAAKLRDNSAIVAPHSTPLANRNSAQGIDDRSSSSLQLNQLRLDLKALGTKPAVFTAFTDQNTDNERFEQAAKAQELILQEIQTERRELERQLGLLSSLGDNQGGDSSGNGDNSDGNEDPCPICGNDIDDHNDAELDRCIELEMKMINQQRTAATKPETSPSSTLTVNTVQQQRPNTQTGKVAKVQVSGPRIRVAPRSAASDPRLRRVSTSAHGKARSYISNEARKPSTPPQAKVSNTVGKTNGLSEKSSKEAFTDARKGASRSSTGVNNQTDSQSSLTPQMPIPILRQGHKGLKALKKFRATSPYNNAVPRKKERATPPEATSNGGSSQSTNAIVNSARDIGLELSVYKFRYDCWYNCTIVGFDRKRRMHCCQYDCGDKQWQDLSGHKAKVIGRSDDSS</sequence>
<dbReference type="GO" id="GO:0003777">
    <property type="term" value="F:microtubule motor activity"/>
    <property type="evidence" value="ECO:0007669"/>
    <property type="project" value="InterPro"/>
</dbReference>
<feature type="compositionally biased region" description="Polar residues" evidence="5">
    <location>
        <begin position="507"/>
        <end position="520"/>
    </location>
</feature>
<evidence type="ECO:0000256" key="2">
    <source>
        <dbReference type="ARBA" id="ARBA00023175"/>
    </source>
</evidence>
<feature type="region of interest" description="Disordered" evidence="5">
    <location>
        <begin position="468"/>
        <end position="556"/>
    </location>
</feature>
<dbReference type="EMBL" id="RCMK01000184">
    <property type="protein sequence ID" value="KAG2945387.1"/>
    <property type="molecule type" value="Genomic_DNA"/>
</dbReference>
<name>A0A8T1DUT3_9STRA</name>
<dbReference type="InterPro" id="IPR036961">
    <property type="entry name" value="Kinesin_motor_dom_sf"/>
</dbReference>
<dbReference type="SMART" id="SM00129">
    <property type="entry name" value="KISc"/>
    <property type="match status" value="1"/>
</dbReference>
<feature type="region of interest" description="Disordered" evidence="5">
    <location>
        <begin position="370"/>
        <end position="401"/>
    </location>
</feature>
<dbReference type="GO" id="GO:0005524">
    <property type="term" value="F:ATP binding"/>
    <property type="evidence" value="ECO:0007669"/>
    <property type="project" value="UniProtKB-UniRule"/>
</dbReference>
<evidence type="ECO:0000259" key="6">
    <source>
        <dbReference type="PROSITE" id="PS50067"/>
    </source>
</evidence>
<feature type="compositionally biased region" description="Polar residues" evidence="5">
    <location>
        <begin position="425"/>
        <end position="453"/>
    </location>
</feature>
<comment type="caution">
    <text evidence="7">The sequence shown here is derived from an EMBL/GenBank/DDBJ whole genome shotgun (WGS) entry which is preliminary data.</text>
</comment>
<keyword evidence="3" id="KW-0547">Nucleotide-binding</keyword>
<dbReference type="VEuPathDB" id="FungiDB:PC110_g7925"/>
<protein>
    <recommendedName>
        <fullName evidence="6">Kinesin motor domain-containing protein</fullName>
    </recommendedName>
</protein>
<dbReference type="InterPro" id="IPR027417">
    <property type="entry name" value="P-loop_NTPase"/>
</dbReference>
<dbReference type="Proteomes" id="UP000736787">
    <property type="component" value="Unassembled WGS sequence"/>
</dbReference>